<reference evidence="2 3" key="1">
    <citation type="journal article" date="2016" name="Genome Announc.">
        <title>Draft Genome Sequence of Planomonospora sphaerica JCM9374, a Rare Actinomycete.</title>
        <authorList>
            <person name="Dohra H."/>
            <person name="Suzuki T."/>
            <person name="Inoue Y."/>
            <person name="Kodani S."/>
        </authorList>
    </citation>
    <scope>NUCLEOTIDE SEQUENCE [LARGE SCALE GENOMIC DNA]</scope>
    <source>
        <strain evidence="2 3">JCM 9374</strain>
    </source>
</reference>
<name>A0A161MCB8_9ACTN</name>
<dbReference type="Proteomes" id="UP000077701">
    <property type="component" value="Unassembled WGS sequence"/>
</dbReference>
<reference evidence="3" key="2">
    <citation type="submission" date="2016-04" db="EMBL/GenBank/DDBJ databases">
        <title>Planomonospora sphaerica JCM9374 whole genome shotgun sequence.</title>
        <authorList>
            <person name="Suzuki T."/>
            <person name="Dohra H."/>
            <person name="Kodani S."/>
        </authorList>
    </citation>
    <scope>NUCLEOTIDE SEQUENCE [LARGE SCALE GENOMIC DNA]</scope>
    <source>
        <strain evidence="3">JCM 9374</strain>
    </source>
</reference>
<keyword evidence="3" id="KW-1185">Reference proteome</keyword>
<protein>
    <submittedName>
        <fullName evidence="2">Uncharacterized protein</fullName>
    </submittedName>
</protein>
<keyword evidence="1" id="KW-1133">Transmembrane helix</keyword>
<dbReference type="EMBL" id="BDCX01000011">
    <property type="protein sequence ID" value="GAT68813.1"/>
    <property type="molecule type" value="Genomic_DNA"/>
</dbReference>
<dbReference type="AlphaFoldDB" id="A0A161MCB8"/>
<evidence type="ECO:0000256" key="1">
    <source>
        <dbReference type="SAM" id="Phobius"/>
    </source>
</evidence>
<evidence type="ECO:0000313" key="2">
    <source>
        <dbReference type="EMBL" id="GAT68813.1"/>
    </source>
</evidence>
<accession>A0A161MCB8</accession>
<proteinExistence type="predicted"/>
<comment type="caution">
    <text evidence="2">The sequence shown here is derived from an EMBL/GenBank/DDBJ whole genome shotgun (WGS) entry which is preliminary data.</text>
</comment>
<organism evidence="2 3">
    <name type="scientific">Planomonospora sphaerica</name>
    <dbReference type="NCBI Taxonomy" id="161355"/>
    <lineage>
        <taxon>Bacteria</taxon>
        <taxon>Bacillati</taxon>
        <taxon>Actinomycetota</taxon>
        <taxon>Actinomycetes</taxon>
        <taxon>Streptosporangiales</taxon>
        <taxon>Streptosporangiaceae</taxon>
        <taxon>Planomonospora</taxon>
    </lineage>
</organism>
<gene>
    <name evidence="2" type="ORF">PS9374_04478</name>
</gene>
<dbReference type="RefSeq" id="WP_068899690.1">
    <property type="nucleotide sequence ID" value="NZ_BDCX01000011.1"/>
</dbReference>
<sequence length="63" mass="6225">MNDNRGLWMAVILITAVVIGGLGGGLVSAMQGGGPAGMILTGAAGFAGTVMLLLAIAHFLIRS</sequence>
<keyword evidence="1" id="KW-0472">Membrane</keyword>
<feature type="transmembrane region" description="Helical" evidence="1">
    <location>
        <begin position="7"/>
        <end position="30"/>
    </location>
</feature>
<feature type="transmembrane region" description="Helical" evidence="1">
    <location>
        <begin position="36"/>
        <end position="61"/>
    </location>
</feature>
<keyword evidence="1" id="KW-0812">Transmembrane</keyword>
<evidence type="ECO:0000313" key="3">
    <source>
        <dbReference type="Proteomes" id="UP000077701"/>
    </source>
</evidence>